<dbReference type="EMBL" id="AWUE01014740">
    <property type="protein sequence ID" value="OMP01595.1"/>
    <property type="molecule type" value="Genomic_DNA"/>
</dbReference>
<dbReference type="GO" id="GO:0052324">
    <property type="term" value="P:plant-type cell wall cellulose biosynthetic process"/>
    <property type="evidence" value="ECO:0007669"/>
    <property type="project" value="TreeGrafter"/>
</dbReference>
<evidence type="ECO:0000256" key="3">
    <source>
        <dbReference type="ARBA" id="ARBA00023180"/>
    </source>
</evidence>
<dbReference type="GO" id="GO:0010215">
    <property type="term" value="P:cellulose microfibril organization"/>
    <property type="evidence" value="ECO:0007669"/>
    <property type="project" value="InterPro"/>
</dbReference>
<sequence length="194" mass="20739">MQGAEATEQGNCTRFKGGALPHCCEKTPAIVDLLPGAPYNMQTSNCCKGGVLTSMVQDSSKYVSVFQMNIGAGKDSDFAMPENFTLGIPGYSCGAAFRVAPSRYSSDGGRRWTQALVAAAKDCRERNVQSKSSYISQSKMISVWGNTSIVAAAKRSKSGATIISQVFAAYVPNKDPLACETKLQRILEGEDNSE</sequence>
<evidence type="ECO:0000313" key="4">
    <source>
        <dbReference type="EMBL" id="OMP01595.1"/>
    </source>
</evidence>
<dbReference type="STRING" id="93759.A0A1R3K3D0"/>
<keyword evidence="5" id="KW-1185">Reference proteome</keyword>
<evidence type="ECO:0000313" key="5">
    <source>
        <dbReference type="Proteomes" id="UP000187203"/>
    </source>
</evidence>
<dbReference type="Proteomes" id="UP000187203">
    <property type="component" value="Unassembled WGS sequence"/>
</dbReference>
<dbReference type="PANTHER" id="PTHR31673">
    <property type="entry name" value="PROTEIN COBRA"/>
    <property type="match status" value="1"/>
</dbReference>
<gene>
    <name evidence="4" type="ORF">COLO4_11753</name>
</gene>
<reference evidence="5" key="1">
    <citation type="submission" date="2013-09" db="EMBL/GenBank/DDBJ databases">
        <title>Corchorus olitorius genome sequencing.</title>
        <authorList>
            <person name="Alam M."/>
            <person name="Haque M.S."/>
            <person name="Islam M.S."/>
            <person name="Emdad E.M."/>
            <person name="Islam M.M."/>
            <person name="Ahmed B."/>
            <person name="Halim A."/>
            <person name="Hossen Q.M.M."/>
            <person name="Hossain M.Z."/>
            <person name="Ahmed R."/>
            <person name="Khan M.M."/>
            <person name="Islam R."/>
            <person name="Rashid M.M."/>
            <person name="Khan S.A."/>
            <person name="Rahman M.S."/>
            <person name="Alam M."/>
            <person name="Yahiya A.S."/>
            <person name="Khan M.S."/>
            <person name="Azam M.S."/>
            <person name="Haque T."/>
            <person name="Lashkar M.Z.H."/>
            <person name="Akhand A.I."/>
            <person name="Morshed G."/>
            <person name="Roy S."/>
            <person name="Uddin K.S."/>
            <person name="Rabeya T."/>
            <person name="Hossain A.S."/>
            <person name="Chowdhury A."/>
            <person name="Snigdha A.R."/>
            <person name="Mortoza M.S."/>
            <person name="Matin S.A."/>
            <person name="Hoque S.M.E."/>
            <person name="Islam M.K."/>
            <person name="Roy D.K."/>
            <person name="Haider R."/>
            <person name="Moosa M.M."/>
            <person name="Elias S.M."/>
            <person name="Hasan A.M."/>
            <person name="Jahan S."/>
            <person name="Shafiuddin M."/>
            <person name="Mahmood N."/>
            <person name="Shommy N.S."/>
        </authorList>
    </citation>
    <scope>NUCLEOTIDE SEQUENCE [LARGE SCALE GENOMIC DNA]</scope>
    <source>
        <strain evidence="5">cv. O-4</strain>
    </source>
</reference>
<protein>
    <submittedName>
        <fullName evidence="4">Glycosyl-phosphatidyl inositol-anchored, plant</fullName>
    </submittedName>
</protein>
<keyword evidence="2" id="KW-0732">Signal</keyword>
<keyword evidence="3" id="KW-0325">Glycoprotein</keyword>
<proteinExistence type="inferred from homology"/>
<dbReference type="AlphaFoldDB" id="A0A1R3K3D0"/>
<dbReference type="Pfam" id="PF04833">
    <property type="entry name" value="COBRA"/>
    <property type="match status" value="1"/>
</dbReference>
<comment type="similarity">
    <text evidence="1">Belongs to the COBRA family.</text>
</comment>
<dbReference type="InterPro" id="IPR006918">
    <property type="entry name" value="COBRA_pln"/>
</dbReference>
<evidence type="ECO:0000256" key="1">
    <source>
        <dbReference type="ARBA" id="ARBA00005507"/>
    </source>
</evidence>
<dbReference type="GO" id="GO:0005886">
    <property type="term" value="C:plasma membrane"/>
    <property type="evidence" value="ECO:0007669"/>
    <property type="project" value="TreeGrafter"/>
</dbReference>
<comment type="caution">
    <text evidence="4">The sequence shown here is derived from an EMBL/GenBank/DDBJ whole genome shotgun (WGS) entry which is preliminary data.</text>
</comment>
<name>A0A1R3K3D0_9ROSI</name>
<accession>A0A1R3K3D0</accession>
<evidence type="ECO:0000256" key="2">
    <source>
        <dbReference type="ARBA" id="ARBA00022729"/>
    </source>
</evidence>
<dbReference type="OrthoDB" id="1884438at2759"/>
<organism evidence="4 5">
    <name type="scientific">Corchorus olitorius</name>
    <dbReference type="NCBI Taxonomy" id="93759"/>
    <lineage>
        <taxon>Eukaryota</taxon>
        <taxon>Viridiplantae</taxon>
        <taxon>Streptophyta</taxon>
        <taxon>Embryophyta</taxon>
        <taxon>Tracheophyta</taxon>
        <taxon>Spermatophyta</taxon>
        <taxon>Magnoliopsida</taxon>
        <taxon>eudicotyledons</taxon>
        <taxon>Gunneridae</taxon>
        <taxon>Pentapetalae</taxon>
        <taxon>rosids</taxon>
        <taxon>malvids</taxon>
        <taxon>Malvales</taxon>
        <taxon>Malvaceae</taxon>
        <taxon>Grewioideae</taxon>
        <taxon>Apeibeae</taxon>
        <taxon>Corchorus</taxon>
    </lineage>
</organism>
<dbReference type="PANTHER" id="PTHR31673:SF30">
    <property type="entry name" value="COBRA-LIKE PROTEIN 6"/>
    <property type="match status" value="1"/>
</dbReference>